<dbReference type="InterPro" id="IPR036255">
    <property type="entry name" value="YgfB-like_sf"/>
</dbReference>
<dbReference type="NCBIfam" id="TIGR02292">
    <property type="entry name" value="ygfB_yecA"/>
    <property type="match status" value="1"/>
</dbReference>
<evidence type="ECO:0000313" key="2">
    <source>
        <dbReference type="Proteomes" id="UP000092691"/>
    </source>
</evidence>
<geneLocation type="plasmid" evidence="1 2">
    <name>unnamed4</name>
</geneLocation>
<keyword evidence="1" id="KW-0614">Plasmid</keyword>
<dbReference type="Pfam" id="PF03695">
    <property type="entry name" value="UPF0149"/>
    <property type="match status" value="1"/>
</dbReference>
<name>A0A1B1CPM2_RHILE</name>
<sequence length="171" mass="19592">MFVRHGTRIKLISILPAYRQTVDKGSMHQRFIGPKFINPYQWIPLFAGEGAMALPMETTEHQAVQTIVAEYNRISATLGERPEEYRPRFSHITYSHDSFDWHTGFLLGTEFAPRLWSPVIRGHAVTGDIIAPIRALCDAKKITPPAEIIQIAGAVIKIRDYFMPRRSRQKF</sequence>
<dbReference type="SUPFAM" id="SSF101327">
    <property type="entry name" value="YgfB-like"/>
    <property type="match status" value="1"/>
</dbReference>
<dbReference type="AlphaFoldDB" id="A0A1B1CPM2"/>
<organism evidence="1 2">
    <name type="scientific">Rhizobium leguminosarum</name>
    <dbReference type="NCBI Taxonomy" id="384"/>
    <lineage>
        <taxon>Bacteria</taxon>
        <taxon>Pseudomonadati</taxon>
        <taxon>Pseudomonadota</taxon>
        <taxon>Alphaproteobacteria</taxon>
        <taxon>Hyphomicrobiales</taxon>
        <taxon>Rhizobiaceae</taxon>
        <taxon>Rhizobium/Agrobacterium group</taxon>
        <taxon>Rhizobium</taxon>
    </lineage>
</organism>
<evidence type="ECO:0000313" key="1">
    <source>
        <dbReference type="EMBL" id="ANP91681.1"/>
    </source>
</evidence>
<accession>A0A1B1CPM2</accession>
<dbReference type="InterPro" id="IPR011978">
    <property type="entry name" value="YgfB-like"/>
</dbReference>
<gene>
    <name evidence="1" type="ORF">BA011_37015</name>
</gene>
<reference evidence="1 2" key="1">
    <citation type="submission" date="2016-06" db="EMBL/GenBank/DDBJ databases">
        <title>Microsymbionts genomes from the relict species Vavilovia formosa.</title>
        <authorList>
            <person name="Chirak E."/>
            <person name="Kimeklis A."/>
            <person name="Andronov E."/>
        </authorList>
    </citation>
    <scope>NUCLEOTIDE SEQUENCE [LARGE SCALE GENOMIC DNA]</scope>
    <source>
        <strain evidence="1 2">Vaf10</strain>
        <plasmid evidence="2">Plasmid unnamed4</plasmid>
    </source>
</reference>
<dbReference type="EMBL" id="CP016292">
    <property type="protein sequence ID" value="ANP91681.1"/>
    <property type="molecule type" value="Genomic_DNA"/>
</dbReference>
<protein>
    <submittedName>
        <fullName evidence="1">Uncharacterized protein</fullName>
    </submittedName>
</protein>
<proteinExistence type="predicted"/>
<dbReference type="Proteomes" id="UP000092691">
    <property type="component" value="Plasmid unnamed4"/>
</dbReference>